<accession>A0A4Q0ZA38</accession>
<dbReference type="SUPFAM" id="SSF46894">
    <property type="entry name" value="C-terminal effector domain of the bipartite response regulators"/>
    <property type="match status" value="1"/>
</dbReference>
<dbReference type="SUPFAM" id="SSF52172">
    <property type="entry name" value="CheY-like"/>
    <property type="match status" value="1"/>
</dbReference>
<dbReference type="Gene3D" id="3.40.50.2300">
    <property type="match status" value="1"/>
</dbReference>
<keyword evidence="1 6" id="KW-0597">Phosphoprotein</keyword>
<evidence type="ECO:0000313" key="10">
    <source>
        <dbReference type="EMBL" id="RXJ82979.1"/>
    </source>
</evidence>
<sequence>MNLSLKKILKHSNVLFISELDNSFKKIENILNLFFKKIYYTNSLEKANTFYETFFPNVIIIDINLQKDNGINFIKEIRKRNKNLPIIVITDLKETNILLEAIKLNLIDYILKPLDLNKFINALNLCAKQILNNGDILSFIKNSYKYNYIQKTIINNTEEIKLTKNESRLIEVFLANKNKYIKNEDIKRIIWSQKEISDSAFKSLINRLSNKIGKDLISNSFGMGYGIFD</sequence>
<dbReference type="PROSITE" id="PS50110">
    <property type="entry name" value="RESPONSE_REGULATORY"/>
    <property type="match status" value="1"/>
</dbReference>
<evidence type="ECO:0000256" key="7">
    <source>
        <dbReference type="PROSITE-ProRule" id="PRU01091"/>
    </source>
</evidence>
<dbReference type="InterPro" id="IPR011006">
    <property type="entry name" value="CheY-like_superfamily"/>
</dbReference>
<dbReference type="InterPro" id="IPR001789">
    <property type="entry name" value="Sig_transdc_resp-reg_receiver"/>
</dbReference>
<keyword evidence="3" id="KW-0805">Transcription regulation</keyword>
<name>A0A4Q0ZA38_9BACT</name>
<dbReference type="GO" id="GO:0000976">
    <property type="term" value="F:transcription cis-regulatory region binding"/>
    <property type="evidence" value="ECO:0007669"/>
    <property type="project" value="TreeGrafter"/>
</dbReference>
<dbReference type="InterPro" id="IPR001867">
    <property type="entry name" value="OmpR/PhoB-type_DNA-bd"/>
</dbReference>
<feature type="domain" description="Response regulatory" evidence="8">
    <location>
        <begin position="13"/>
        <end position="127"/>
    </location>
</feature>
<dbReference type="PROSITE" id="PS51755">
    <property type="entry name" value="OMPR_PHOB"/>
    <property type="match status" value="1"/>
</dbReference>
<dbReference type="GO" id="GO:0006355">
    <property type="term" value="P:regulation of DNA-templated transcription"/>
    <property type="evidence" value="ECO:0007669"/>
    <property type="project" value="InterPro"/>
</dbReference>
<dbReference type="EMBL" id="PDJZ01000019">
    <property type="protein sequence ID" value="RXJ82979.1"/>
    <property type="molecule type" value="Genomic_DNA"/>
</dbReference>
<dbReference type="PANTHER" id="PTHR48111:SF1">
    <property type="entry name" value="TWO-COMPONENT RESPONSE REGULATOR ORR33"/>
    <property type="match status" value="1"/>
</dbReference>
<feature type="domain" description="OmpR/PhoB-type" evidence="9">
    <location>
        <begin position="134"/>
        <end position="229"/>
    </location>
</feature>
<evidence type="ECO:0000256" key="2">
    <source>
        <dbReference type="ARBA" id="ARBA00023012"/>
    </source>
</evidence>
<dbReference type="CDD" id="cd00156">
    <property type="entry name" value="REC"/>
    <property type="match status" value="1"/>
</dbReference>
<proteinExistence type="predicted"/>
<dbReference type="SMART" id="SM00448">
    <property type="entry name" value="REC"/>
    <property type="match status" value="1"/>
</dbReference>
<evidence type="ECO:0000256" key="6">
    <source>
        <dbReference type="PROSITE-ProRule" id="PRU00169"/>
    </source>
</evidence>
<evidence type="ECO:0000259" key="8">
    <source>
        <dbReference type="PROSITE" id="PS50110"/>
    </source>
</evidence>
<dbReference type="OrthoDB" id="5338800at2"/>
<protein>
    <recommendedName>
        <fullName evidence="12">DNA-binding response regulator</fullName>
    </recommendedName>
</protein>
<organism evidence="10 11">
    <name type="scientific">Arcobacter cloacae</name>
    <dbReference type="NCBI Taxonomy" id="1054034"/>
    <lineage>
        <taxon>Bacteria</taxon>
        <taxon>Pseudomonadati</taxon>
        <taxon>Campylobacterota</taxon>
        <taxon>Epsilonproteobacteria</taxon>
        <taxon>Campylobacterales</taxon>
        <taxon>Arcobacteraceae</taxon>
        <taxon>Arcobacter</taxon>
    </lineage>
</organism>
<dbReference type="GO" id="GO:0005829">
    <property type="term" value="C:cytosol"/>
    <property type="evidence" value="ECO:0007669"/>
    <property type="project" value="TreeGrafter"/>
</dbReference>
<evidence type="ECO:0000256" key="1">
    <source>
        <dbReference type="ARBA" id="ARBA00022553"/>
    </source>
</evidence>
<evidence type="ECO:0000313" key="11">
    <source>
        <dbReference type="Proteomes" id="UP000290870"/>
    </source>
</evidence>
<evidence type="ECO:0000256" key="4">
    <source>
        <dbReference type="ARBA" id="ARBA00023125"/>
    </source>
</evidence>
<reference evidence="10 11" key="1">
    <citation type="submission" date="2017-10" db="EMBL/GenBank/DDBJ databases">
        <title>Genomics of the genus Arcobacter.</title>
        <authorList>
            <person name="Perez-Cataluna A."/>
            <person name="Figueras M.J."/>
        </authorList>
    </citation>
    <scope>NUCLEOTIDE SEQUENCE [LARGE SCALE GENOMIC DNA]</scope>
    <source>
        <strain evidence="10 11">F26</strain>
    </source>
</reference>
<keyword evidence="2" id="KW-0902">Two-component regulatory system</keyword>
<dbReference type="RefSeq" id="WP_128987486.1">
    <property type="nucleotide sequence ID" value="NZ_PDJZ01000019.1"/>
</dbReference>
<keyword evidence="5" id="KW-0804">Transcription</keyword>
<dbReference type="Gene3D" id="1.10.10.10">
    <property type="entry name" value="Winged helix-like DNA-binding domain superfamily/Winged helix DNA-binding domain"/>
    <property type="match status" value="1"/>
</dbReference>
<feature type="modified residue" description="4-aspartylphosphate" evidence="6">
    <location>
        <position position="62"/>
    </location>
</feature>
<dbReference type="Pfam" id="PF00486">
    <property type="entry name" value="Trans_reg_C"/>
    <property type="match status" value="1"/>
</dbReference>
<dbReference type="InterPro" id="IPR036388">
    <property type="entry name" value="WH-like_DNA-bd_sf"/>
</dbReference>
<evidence type="ECO:0000259" key="9">
    <source>
        <dbReference type="PROSITE" id="PS51755"/>
    </source>
</evidence>
<dbReference type="PANTHER" id="PTHR48111">
    <property type="entry name" value="REGULATOR OF RPOS"/>
    <property type="match status" value="1"/>
</dbReference>
<keyword evidence="4 7" id="KW-0238">DNA-binding</keyword>
<evidence type="ECO:0008006" key="12">
    <source>
        <dbReference type="Google" id="ProtNLM"/>
    </source>
</evidence>
<gene>
    <name evidence="10" type="ORF">CRU90_11865</name>
</gene>
<comment type="caution">
    <text evidence="10">The sequence shown here is derived from an EMBL/GenBank/DDBJ whole genome shotgun (WGS) entry which is preliminary data.</text>
</comment>
<dbReference type="AlphaFoldDB" id="A0A4Q0ZA38"/>
<dbReference type="Pfam" id="PF00072">
    <property type="entry name" value="Response_reg"/>
    <property type="match status" value="1"/>
</dbReference>
<evidence type="ECO:0000256" key="5">
    <source>
        <dbReference type="ARBA" id="ARBA00023163"/>
    </source>
</evidence>
<dbReference type="GO" id="GO:0032993">
    <property type="term" value="C:protein-DNA complex"/>
    <property type="evidence" value="ECO:0007669"/>
    <property type="project" value="TreeGrafter"/>
</dbReference>
<dbReference type="InterPro" id="IPR016032">
    <property type="entry name" value="Sig_transdc_resp-reg_C-effctor"/>
</dbReference>
<dbReference type="Proteomes" id="UP000290870">
    <property type="component" value="Unassembled WGS sequence"/>
</dbReference>
<evidence type="ECO:0000256" key="3">
    <source>
        <dbReference type="ARBA" id="ARBA00023015"/>
    </source>
</evidence>
<feature type="DNA-binding region" description="OmpR/PhoB-type" evidence="7">
    <location>
        <begin position="134"/>
        <end position="229"/>
    </location>
</feature>
<dbReference type="InterPro" id="IPR039420">
    <property type="entry name" value="WalR-like"/>
</dbReference>
<dbReference type="GO" id="GO:0000156">
    <property type="term" value="F:phosphorelay response regulator activity"/>
    <property type="evidence" value="ECO:0007669"/>
    <property type="project" value="TreeGrafter"/>
</dbReference>
<dbReference type="SMART" id="SM00862">
    <property type="entry name" value="Trans_reg_C"/>
    <property type="match status" value="1"/>
</dbReference>